<evidence type="ECO:0000256" key="7">
    <source>
        <dbReference type="ARBA" id="ARBA00022692"/>
    </source>
</evidence>
<organism evidence="18 19">
    <name type="scientific">Leucothrix arctica</name>
    <dbReference type="NCBI Taxonomy" id="1481894"/>
    <lineage>
        <taxon>Bacteria</taxon>
        <taxon>Pseudomonadati</taxon>
        <taxon>Pseudomonadota</taxon>
        <taxon>Gammaproteobacteria</taxon>
        <taxon>Thiotrichales</taxon>
        <taxon>Thiotrichaceae</taxon>
        <taxon>Leucothrix</taxon>
    </lineage>
</organism>
<dbReference type="InterPro" id="IPR000014">
    <property type="entry name" value="PAS"/>
</dbReference>
<evidence type="ECO:0000313" key="18">
    <source>
        <dbReference type="EMBL" id="PWQ93197.1"/>
    </source>
</evidence>
<dbReference type="InterPro" id="IPR000700">
    <property type="entry name" value="PAS-assoc_C"/>
</dbReference>
<dbReference type="Pfam" id="PF08447">
    <property type="entry name" value="PAS_3"/>
    <property type="match status" value="1"/>
</dbReference>
<dbReference type="InterPro" id="IPR029151">
    <property type="entry name" value="Sensor-like_sf"/>
</dbReference>
<reference evidence="18 19" key="1">
    <citation type="submission" date="2018-05" db="EMBL/GenBank/DDBJ databases">
        <title>Leucothrix arctica sp. nov., isolated from Arctic seawater.</title>
        <authorList>
            <person name="Choi A."/>
            <person name="Baek K."/>
        </authorList>
    </citation>
    <scope>NUCLEOTIDE SEQUENCE [LARGE SCALE GENOMIC DNA]</scope>
    <source>
        <strain evidence="18 19">IMCC9719</strain>
    </source>
</reference>
<accession>A0A317C4G5</accession>
<evidence type="ECO:0000256" key="13">
    <source>
        <dbReference type="ARBA" id="ARBA00023136"/>
    </source>
</evidence>
<evidence type="ECO:0000256" key="3">
    <source>
        <dbReference type="ARBA" id="ARBA00012438"/>
    </source>
</evidence>
<evidence type="ECO:0000256" key="10">
    <source>
        <dbReference type="ARBA" id="ARBA00022840"/>
    </source>
</evidence>
<dbReference type="EC" id="2.7.13.3" evidence="3"/>
<evidence type="ECO:0000256" key="8">
    <source>
        <dbReference type="ARBA" id="ARBA00022741"/>
    </source>
</evidence>
<evidence type="ECO:0000256" key="4">
    <source>
        <dbReference type="ARBA" id="ARBA00022475"/>
    </source>
</evidence>
<evidence type="ECO:0000256" key="9">
    <source>
        <dbReference type="ARBA" id="ARBA00022777"/>
    </source>
</evidence>
<dbReference type="CDD" id="cd00082">
    <property type="entry name" value="HisKA"/>
    <property type="match status" value="1"/>
</dbReference>
<dbReference type="RefSeq" id="WP_109826822.1">
    <property type="nucleotide sequence ID" value="NZ_QGKL01000043.1"/>
</dbReference>
<feature type="domain" description="Histidine kinase" evidence="15">
    <location>
        <begin position="554"/>
        <end position="767"/>
    </location>
</feature>
<dbReference type="NCBIfam" id="TIGR00229">
    <property type="entry name" value="sensory_box"/>
    <property type="match status" value="1"/>
</dbReference>
<evidence type="ECO:0000259" key="15">
    <source>
        <dbReference type="PROSITE" id="PS50109"/>
    </source>
</evidence>
<keyword evidence="9 18" id="KW-0418">Kinase</keyword>
<evidence type="ECO:0000259" key="16">
    <source>
        <dbReference type="PROSITE" id="PS50112"/>
    </source>
</evidence>
<keyword evidence="5" id="KW-0597">Phosphoprotein</keyword>
<keyword evidence="8" id="KW-0547">Nucleotide-binding</keyword>
<sequence>MKLSLGVLLAIYLAGLQLIAVISVVFFSYVSSENALIEHTKSLLSDTGNNAVEHSKGFLEPARVTAILSQRLIESGIVSSDKPEDLEKLLFQQLQVGPQLSGIFYGDEVGNFVYVMRSHGVAEYRTKIVHRDERGSVATLIWRNDNYEVIKHIVDPLDTFDPRTRPWYSSAKSKMDAIWTDPYIFFSSQKPGVTSALPVINLSGELKGVFGVDIEIDEISDFLAQLKVGQNGGVMALTKDGSVIAHSNPSLVKVVNKGSLSEFVSITEIDDAIAKVAFGGLKQQDIEAKGDAKQFEYEGNGYVSTLIPSDNQDLPWAIAIYAPTEDFIGGIKENRTRNIWIAVFIALITGLIGLRVAGRISRPIREFALLTELLSSGKVSTYEDIPETYRELKDASEVLLNEIAQRKAFELEYGRTFDLASRGMAQISPNSGRFIRTNPQLNDILGFTSKEMQGMTFSEILHSDDNDTYLSFQYAVHKDVEYNKERRYIRKDGTFAWLRVNAILIRDEQGKALHTVATVDDVTALRKSKDKINELSLELSHYSRISMMGEMATGLAHELNQPLTAITQNADAALLTVMQSDKPDPELIEILEEMDQQAHRGADIIRALRGFVRKDKGRTEAFDLKELIEQTLYLVHPEASVHGIAISFKAPALTHATGSRVQVAQVIVNLLRNAIEAIASDDSSVKQIKVRAESADDDMLKVSVEDTGGGVDPSIELFTQFETSKKDGMGLGLTFSRSIIEAHGGKLWCESDKQHCTKFCFTLPILSISQQESSDDQ</sequence>
<evidence type="ECO:0000259" key="17">
    <source>
        <dbReference type="PROSITE" id="PS50113"/>
    </source>
</evidence>
<proteinExistence type="predicted"/>
<dbReference type="InterPro" id="IPR035965">
    <property type="entry name" value="PAS-like_dom_sf"/>
</dbReference>
<evidence type="ECO:0000256" key="12">
    <source>
        <dbReference type="ARBA" id="ARBA00023012"/>
    </source>
</evidence>
<dbReference type="Gene3D" id="3.30.450.20">
    <property type="entry name" value="PAS domain"/>
    <property type="match status" value="2"/>
</dbReference>
<dbReference type="SMART" id="SM00387">
    <property type="entry name" value="HATPase_c"/>
    <property type="match status" value="1"/>
</dbReference>
<evidence type="ECO:0000256" key="14">
    <source>
        <dbReference type="SAM" id="Phobius"/>
    </source>
</evidence>
<evidence type="ECO:0000313" key="19">
    <source>
        <dbReference type="Proteomes" id="UP000245506"/>
    </source>
</evidence>
<keyword evidence="7 14" id="KW-0812">Transmembrane</keyword>
<keyword evidence="11 14" id="KW-1133">Transmembrane helix</keyword>
<keyword evidence="4" id="KW-1003">Cell membrane</keyword>
<dbReference type="InterPro" id="IPR003661">
    <property type="entry name" value="HisK_dim/P_dom"/>
</dbReference>
<dbReference type="Proteomes" id="UP000245506">
    <property type="component" value="Unassembled WGS sequence"/>
</dbReference>
<dbReference type="Pfam" id="PF00512">
    <property type="entry name" value="HisKA"/>
    <property type="match status" value="1"/>
</dbReference>
<dbReference type="SMART" id="SM00086">
    <property type="entry name" value="PAC"/>
    <property type="match status" value="1"/>
</dbReference>
<evidence type="ECO:0000256" key="11">
    <source>
        <dbReference type="ARBA" id="ARBA00022989"/>
    </source>
</evidence>
<evidence type="ECO:0000256" key="2">
    <source>
        <dbReference type="ARBA" id="ARBA00004651"/>
    </source>
</evidence>
<dbReference type="Gene3D" id="1.10.287.130">
    <property type="match status" value="1"/>
</dbReference>
<name>A0A317C4G5_9GAMM</name>
<keyword evidence="13 14" id="KW-0472">Membrane</keyword>
<dbReference type="GO" id="GO:0000155">
    <property type="term" value="F:phosphorelay sensor kinase activity"/>
    <property type="evidence" value="ECO:0007669"/>
    <property type="project" value="InterPro"/>
</dbReference>
<dbReference type="Pfam" id="PF02518">
    <property type="entry name" value="HATPase_c"/>
    <property type="match status" value="1"/>
</dbReference>
<protein>
    <recommendedName>
        <fullName evidence="3">histidine kinase</fullName>
        <ecNumber evidence="3">2.7.13.3</ecNumber>
    </recommendedName>
</protein>
<dbReference type="SUPFAM" id="SSF47384">
    <property type="entry name" value="Homodimeric domain of signal transducing histidine kinase"/>
    <property type="match status" value="1"/>
</dbReference>
<dbReference type="InterPro" id="IPR005467">
    <property type="entry name" value="His_kinase_dom"/>
</dbReference>
<dbReference type="SUPFAM" id="SSF55874">
    <property type="entry name" value="ATPase domain of HSP90 chaperone/DNA topoisomerase II/histidine kinase"/>
    <property type="match status" value="1"/>
</dbReference>
<dbReference type="PROSITE" id="PS50112">
    <property type="entry name" value="PAS"/>
    <property type="match status" value="1"/>
</dbReference>
<dbReference type="InterPro" id="IPR003594">
    <property type="entry name" value="HATPase_dom"/>
</dbReference>
<dbReference type="InterPro" id="IPR001610">
    <property type="entry name" value="PAC"/>
</dbReference>
<dbReference type="InterPro" id="IPR036097">
    <property type="entry name" value="HisK_dim/P_sf"/>
</dbReference>
<evidence type="ECO:0000256" key="6">
    <source>
        <dbReference type="ARBA" id="ARBA00022679"/>
    </source>
</evidence>
<dbReference type="Gene3D" id="3.30.565.10">
    <property type="entry name" value="Histidine kinase-like ATPase, C-terminal domain"/>
    <property type="match status" value="1"/>
</dbReference>
<dbReference type="SMART" id="SM00388">
    <property type="entry name" value="HisKA"/>
    <property type="match status" value="1"/>
</dbReference>
<evidence type="ECO:0000256" key="5">
    <source>
        <dbReference type="ARBA" id="ARBA00022553"/>
    </source>
</evidence>
<comment type="caution">
    <text evidence="18">The sequence shown here is derived from an EMBL/GenBank/DDBJ whole genome shotgun (WGS) entry which is preliminary data.</text>
</comment>
<dbReference type="Pfam" id="PF02743">
    <property type="entry name" value="dCache_1"/>
    <property type="match status" value="1"/>
</dbReference>
<dbReference type="PANTHER" id="PTHR43065:SF10">
    <property type="entry name" value="PEROXIDE STRESS-ACTIVATED HISTIDINE KINASE MAK3"/>
    <property type="match status" value="1"/>
</dbReference>
<dbReference type="InterPro" id="IPR013655">
    <property type="entry name" value="PAS_fold_3"/>
</dbReference>
<dbReference type="AlphaFoldDB" id="A0A317C4G5"/>
<dbReference type="GO" id="GO:0005886">
    <property type="term" value="C:plasma membrane"/>
    <property type="evidence" value="ECO:0007669"/>
    <property type="project" value="UniProtKB-SubCell"/>
</dbReference>
<dbReference type="InterPro" id="IPR036890">
    <property type="entry name" value="HATPase_C_sf"/>
</dbReference>
<keyword evidence="12" id="KW-0902">Two-component regulatory system</keyword>
<dbReference type="InterPro" id="IPR004358">
    <property type="entry name" value="Sig_transdc_His_kin-like_C"/>
</dbReference>
<feature type="transmembrane region" description="Helical" evidence="14">
    <location>
        <begin position="339"/>
        <end position="357"/>
    </location>
</feature>
<evidence type="ECO:0000256" key="1">
    <source>
        <dbReference type="ARBA" id="ARBA00000085"/>
    </source>
</evidence>
<gene>
    <name evidence="18" type="ORF">DKT75_21155</name>
</gene>
<dbReference type="PRINTS" id="PR00344">
    <property type="entry name" value="BCTRLSENSOR"/>
</dbReference>
<dbReference type="SUPFAM" id="SSF103190">
    <property type="entry name" value="Sensory domain-like"/>
    <property type="match status" value="1"/>
</dbReference>
<dbReference type="EMBL" id="QGKL01000043">
    <property type="protein sequence ID" value="PWQ93197.1"/>
    <property type="molecule type" value="Genomic_DNA"/>
</dbReference>
<dbReference type="PANTHER" id="PTHR43065">
    <property type="entry name" value="SENSOR HISTIDINE KINASE"/>
    <property type="match status" value="1"/>
</dbReference>
<dbReference type="PROSITE" id="PS50109">
    <property type="entry name" value="HIS_KIN"/>
    <property type="match status" value="1"/>
</dbReference>
<comment type="subcellular location">
    <subcellularLocation>
        <location evidence="2">Cell membrane</location>
        <topology evidence="2">Multi-pass membrane protein</topology>
    </subcellularLocation>
</comment>
<feature type="transmembrane region" description="Helical" evidence="14">
    <location>
        <begin position="7"/>
        <end position="30"/>
    </location>
</feature>
<dbReference type="InterPro" id="IPR033479">
    <property type="entry name" value="dCache_1"/>
</dbReference>
<dbReference type="PROSITE" id="PS50113">
    <property type="entry name" value="PAC"/>
    <property type="match status" value="1"/>
</dbReference>
<dbReference type="OrthoDB" id="9772100at2"/>
<feature type="domain" description="PAC" evidence="17">
    <location>
        <begin position="482"/>
        <end position="534"/>
    </location>
</feature>
<dbReference type="SUPFAM" id="SSF55785">
    <property type="entry name" value="PYP-like sensor domain (PAS domain)"/>
    <property type="match status" value="1"/>
</dbReference>
<dbReference type="CDD" id="cd00130">
    <property type="entry name" value="PAS"/>
    <property type="match status" value="1"/>
</dbReference>
<keyword evidence="19" id="KW-1185">Reference proteome</keyword>
<dbReference type="CDD" id="cd12913">
    <property type="entry name" value="PDC1_MCP_like"/>
    <property type="match status" value="1"/>
</dbReference>
<keyword evidence="10" id="KW-0067">ATP-binding</keyword>
<comment type="catalytic activity">
    <reaction evidence="1">
        <text>ATP + protein L-histidine = ADP + protein N-phospho-L-histidine.</text>
        <dbReference type="EC" id="2.7.13.3"/>
    </reaction>
</comment>
<feature type="domain" description="PAS" evidence="16">
    <location>
        <begin position="431"/>
        <end position="483"/>
    </location>
</feature>
<dbReference type="SMART" id="SM00091">
    <property type="entry name" value="PAS"/>
    <property type="match status" value="1"/>
</dbReference>
<keyword evidence="6" id="KW-0808">Transferase</keyword>
<dbReference type="GO" id="GO:0005524">
    <property type="term" value="F:ATP binding"/>
    <property type="evidence" value="ECO:0007669"/>
    <property type="project" value="UniProtKB-KW"/>
</dbReference>